<dbReference type="PROSITE" id="PS00356">
    <property type="entry name" value="HTH_LACI_1"/>
    <property type="match status" value="1"/>
</dbReference>
<keyword evidence="3" id="KW-0804">Transcription</keyword>
<organism evidence="5 6">
    <name type="scientific">Vallitalea longa</name>
    <dbReference type="NCBI Taxonomy" id="2936439"/>
    <lineage>
        <taxon>Bacteria</taxon>
        <taxon>Bacillati</taxon>
        <taxon>Bacillota</taxon>
        <taxon>Clostridia</taxon>
        <taxon>Lachnospirales</taxon>
        <taxon>Vallitaleaceae</taxon>
        <taxon>Vallitalea</taxon>
    </lineage>
</organism>
<dbReference type="InterPro" id="IPR010982">
    <property type="entry name" value="Lambda_DNA-bd_dom_sf"/>
</dbReference>
<dbReference type="SMART" id="SM00354">
    <property type="entry name" value="HTH_LACI"/>
    <property type="match status" value="1"/>
</dbReference>
<feature type="domain" description="HTH lacI-type" evidence="4">
    <location>
        <begin position="2"/>
        <end position="56"/>
    </location>
</feature>
<keyword evidence="1" id="KW-0805">Transcription regulation</keyword>
<comment type="caution">
    <text evidence="5">The sequence shown here is derived from an EMBL/GenBank/DDBJ whole genome shotgun (WGS) entry which is preliminary data.</text>
</comment>
<dbReference type="PANTHER" id="PTHR30146:SF109">
    <property type="entry name" value="HTH-TYPE TRANSCRIPTIONAL REGULATOR GALS"/>
    <property type="match status" value="1"/>
</dbReference>
<dbReference type="SUPFAM" id="SSF47413">
    <property type="entry name" value="lambda repressor-like DNA-binding domains"/>
    <property type="match status" value="1"/>
</dbReference>
<dbReference type="RefSeq" id="WP_281814552.1">
    <property type="nucleotide sequence ID" value="NZ_BRLB01000003.1"/>
</dbReference>
<reference evidence="5" key="1">
    <citation type="submission" date="2022-06" db="EMBL/GenBank/DDBJ databases">
        <title>Vallitalea longa sp. nov., an anaerobic bacterium isolated from marine sediment.</title>
        <authorList>
            <person name="Hirano S."/>
            <person name="Terahara T."/>
            <person name="Mori K."/>
            <person name="Hamada M."/>
            <person name="Matsumoto R."/>
            <person name="Kobayashi T."/>
        </authorList>
    </citation>
    <scope>NUCLEOTIDE SEQUENCE</scope>
    <source>
        <strain evidence="5">SH18-1</strain>
    </source>
</reference>
<dbReference type="Pfam" id="PF00356">
    <property type="entry name" value="LacI"/>
    <property type="match status" value="1"/>
</dbReference>
<dbReference type="PRINTS" id="PR00036">
    <property type="entry name" value="HTHLACI"/>
</dbReference>
<dbReference type="GO" id="GO:0003700">
    <property type="term" value="F:DNA-binding transcription factor activity"/>
    <property type="evidence" value="ECO:0007669"/>
    <property type="project" value="TreeGrafter"/>
</dbReference>
<gene>
    <name evidence="5" type="ORF">SH1V18_16960</name>
</gene>
<sequence>MPTIKDVAKLAGVSISTVSYAINGTRSISEETKKKVYAAVKELDYKPNGIARSLKMKQNHMIAVVVNEFIGPVYQQIIHGVTKAAKKSGYEVIASECFSEKTEITKVLSQRFVDGAIILASYLSDNMIKDLAGDNFPIVVLDRKIRNKNITSILINNELGAYEAIKYFYEKGHRKIGFLSGPNNSYDNNTRYKGFINAMKKFNLNVEKEWCLTSNFTEEGGYEVIKDFVNNIPDEHLPTAFFVSNDEMAIGAMRAFQEYGINIPKDMSIIGFDDIELCKYVTPNLSTIHRPCYGLGTMAANSLISKLEGEKVSNLISLSSELVIRESCQ</sequence>
<proteinExistence type="predicted"/>
<evidence type="ECO:0000259" key="4">
    <source>
        <dbReference type="PROSITE" id="PS50932"/>
    </source>
</evidence>
<dbReference type="Pfam" id="PF13377">
    <property type="entry name" value="Peripla_BP_3"/>
    <property type="match status" value="1"/>
</dbReference>
<name>A0A9W5YB24_9FIRM</name>
<accession>A0A9W5YB24</accession>
<dbReference type="PROSITE" id="PS50932">
    <property type="entry name" value="HTH_LACI_2"/>
    <property type="match status" value="1"/>
</dbReference>
<evidence type="ECO:0000313" key="6">
    <source>
        <dbReference type="Proteomes" id="UP001144256"/>
    </source>
</evidence>
<dbReference type="SUPFAM" id="SSF53822">
    <property type="entry name" value="Periplasmic binding protein-like I"/>
    <property type="match status" value="1"/>
</dbReference>
<evidence type="ECO:0000256" key="3">
    <source>
        <dbReference type="ARBA" id="ARBA00023163"/>
    </source>
</evidence>
<evidence type="ECO:0000313" key="5">
    <source>
        <dbReference type="EMBL" id="GKX29216.1"/>
    </source>
</evidence>
<evidence type="ECO:0000256" key="2">
    <source>
        <dbReference type="ARBA" id="ARBA00023125"/>
    </source>
</evidence>
<evidence type="ECO:0000256" key="1">
    <source>
        <dbReference type="ARBA" id="ARBA00023015"/>
    </source>
</evidence>
<protein>
    <submittedName>
        <fullName evidence="5">LacI family transcriptional regulator</fullName>
    </submittedName>
</protein>
<keyword evidence="6" id="KW-1185">Reference proteome</keyword>
<dbReference type="Gene3D" id="1.10.260.40">
    <property type="entry name" value="lambda repressor-like DNA-binding domains"/>
    <property type="match status" value="1"/>
</dbReference>
<keyword evidence="2" id="KW-0238">DNA-binding</keyword>
<dbReference type="InterPro" id="IPR028082">
    <property type="entry name" value="Peripla_BP_I"/>
</dbReference>
<dbReference type="CDD" id="cd01392">
    <property type="entry name" value="HTH_LacI"/>
    <property type="match status" value="1"/>
</dbReference>
<dbReference type="EMBL" id="BRLB01000003">
    <property type="protein sequence ID" value="GKX29216.1"/>
    <property type="molecule type" value="Genomic_DNA"/>
</dbReference>
<dbReference type="CDD" id="cd06267">
    <property type="entry name" value="PBP1_LacI_sugar_binding-like"/>
    <property type="match status" value="1"/>
</dbReference>
<dbReference type="AlphaFoldDB" id="A0A9W5YB24"/>
<dbReference type="InterPro" id="IPR046335">
    <property type="entry name" value="LacI/GalR-like_sensor"/>
</dbReference>
<dbReference type="PANTHER" id="PTHR30146">
    <property type="entry name" value="LACI-RELATED TRANSCRIPTIONAL REPRESSOR"/>
    <property type="match status" value="1"/>
</dbReference>
<dbReference type="Proteomes" id="UP001144256">
    <property type="component" value="Unassembled WGS sequence"/>
</dbReference>
<dbReference type="InterPro" id="IPR000843">
    <property type="entry name" value="HTH_LacI"/>
</dbReference>
<dbReference type="GO" id="GO:0000976">
    <property type="term" value="F:transcription cis-regulatory region binding"/>
    <property type="evidence" value="ECO:0007669"/>
    <property type="project" value="TreeGrafter"/>
</dbReference>
<dbReference type="Gene3D" id="3.40.50.2300">
    <property type="match status" value="2"/>
</dbReference>